<keyword evidence="5 8" id="KW-0812">Transmembrane</keyword>
<evidence type="ECO:0000256" key="8">
    <source>
        <dbReference type="SAM" id="Phobius"/>
    </source>
</evidence>
<dbReference type="Pfam" id="PF03845">
    <property type="entry name" value="Spore_permease"/>
    <property type="match status" value="1"/>
</dbReference>
<feature type="transmembrane region" description="Helical" evidence="8">
    <location>
        <begin position="319"/>
        <end position="341"/>
    </location>
</feature>
<proteinExistence type="inferred from homology"/>
<organism evidence="9 10">
    <name type="scientific">Cytobacillus firmus</name>
    <name type="common">Bacillus firmus</name>
    <dbReference type="NCBI Taxonomy" id="1399"/>
    <lineage>
        <taxon>Bacteria</taxon>
        <taxon>Bacillati</taxon>
        <taxon>Bacillota</taxon>
        <taxon>Bacilli</taxon>
        <taxon>Bacillales</taxon>
        <taxon>Bacillaceae</taxon>
        <taxon>Cytobacillus</taxon>
    </lineage>
</organism>
<name>A0A800NER4_CYTFI</name>
<feature type="transmembrane region" description="Helical" evidence="8">
    <location>
        <begin position="162"/>
        <end position="181"/>
    </location>
</feature>
<sequence>MDMLKRTYILKGIGDGMLKENISLSQLLTLLINFLLGSAIVVGVGGDAKKDAWIAIAAAIMIGFGIMLFYYLLISRVPGNNFFELMEFGFKRPLAIIFSITYVVYFLYLACRVVRDFGELIASAILPSTPIEIISLTICLLMAYILYLGLEVLGRTSEIFTPYLFGFLFLLTILLFASGNANLYEIKPVLGDGLKPVLNALFPTLIVFPFGELIAFTLILPVVTNFKYCLRVSMLGVGIAGALLLFAMFLMIVTLGADALQRSNFPMLSSAREVSIGNFIERIDALVVFIMMLGILVKGSVFMFAGLKGLEYTFRLPYRYFSLPVAMIVSSFSILISVNFGDHWQEGLEMVPYFLHLPLQFGLPSLLLIAVLWKRRKKKAKPGVKGMKF</sequence>
<evidence type="ECO:0000256" key="2">
    <source>
        <dbReference type="ARBA" id="ARBA00007998"/>
    </source>
</evidence>
<gene>
    <name evidence="9" type="ORF">KIS1582_0726</name>
</gene>
<keyword evidence="6 8" id="KW-1133">Transmembrane helix</keyword>
<dbReference type="Proteomes" id="UP000465778">
    <property type="component" value="Unassembled WGS sequence"/>
</dbReference>
<feature type="transmembrane region" description="Helical" evidence="8">
    <location>
        <begin position="130"/>
        <end position="150"/>
    </location>
</feature>
<feature type="transmembrane region" description="Helical" evidence="8">
    <location>
        <begin position="285"/>
        <end position="307"/>
    </location>
</feature>
<dbReference type="InterPro" id="IPR004761">
    <property type="entry name" value="Spore_GerAB"/>
</dbReference>
<feature type="transmembrane region" description="Helical" evidence="8">
    <location>
        <begin position="353"/>
        <end position="373"/>
    </location>
</feature>
<dbReference type="GO" id="GO:0016020">
    <property type="term" value="C:membrane"/>
    <property type="evidence" value="ECO:0007669"/>
    <property type="project" value="UniProtKB-SubCell"/>
</dbReference>
<protein>
    <submittedName>
        <fullName evidence="9">Nutrient germinant receptor inner membrane subunit B (GerKB/GerAB/GerBB)</fullName>
    </submittedName>
</protein>
<feature type="transmembrane region" description="Helical" evidence="8">
    <location>
        <begin position="94"/>
        <end position="110"/>
    </location>
</feature>
<feature type="transmembrane region" description="Helical" evidence="8">
    <location>
        <begin position="235"/>
        <end position="257"/>
    </location>
</feature>
<accession>A0A800NER4</accession>
<dbReference type="Gene3D" id="1.20.1740.10">
    <property type="entry name" value="Amino acid/polyamine transporter I"/>
    <property type="match status" value="1"/>
</dbReference>
<dbReference type="EMBL" id="VDEM01000004">
    <property type="protein sequence ID" value="KAF0825419.1"/>
    <property type="molecule type" value="Genomic_DNA"/>
</dbReference>
<dbReference type="PANTHER" id="PTHR34975">
    <property type="entry name" value="SPORE GERMINATION PROTEIN A2"/>
    <property type="match status" value="1"/>
</dbReference>
<keyword evidence="9" id="KW-0675">Receptor</keyword>
<evidence type="ECO:0000256" key="7">
    <source>
        <dbReference type="ARBA" id="ARBA00023136"/>
    </source>
</evidence>
<evidence type="ECO:0000256" key="1">
    <source>
        <dbReference type="ARBA" id="ARBA00004141"/>
    </source>
</evidence>
<dbReference type="PANTHER" id="PTHR34975:SF2">
    <property type="entry name" value="SPORE GERMINATION PROTEIN A2"/>
    <property type="match status" value="1"/>
</dbReference>
<reference evidence="9 10" key="1">
    <citation type="journal article" date="2020" name="G3 (Bethesda)">
        <title>Whole Genome Sequencing and Comparative Genomics of Two Nematicidal Bacillus Strains Reveals a Wide Range of Possible Virulence Factors.</title>
        <authorList>
            <person name="Susic N."/>
            <person name="Janezic S."/>
            <person name="Rupnik M."/>
            <person name="Geric Stare B."/>
        </authorList>
    </citation>
    <scope>NUCLEOTIDE SEQUENCE [LARGE SCALE GENOMIC DNA]</scope>
    <source>
        <strain evidence="9 10">I-1582</strain>
    </source>
</reference>
<dbReference type="AlphaFoldDB" id="A0A800NER4"/>
<dbReference type="GO" id="GO:0009847">
    <property type="term" value="P:spore germination"/>
    <property type="evidence" value="ECO:0007669"/>
    <property type="project" value="InterPro"/>
</dbReference>
<evidence type="ECO:0000256" key="6">
    <source>
        <dbReference type="ARBA" id="ARBA00022989"/>
    </source>
</evidence>
<keyword evidence="4" id="KW-0309">Germination</keyword>
<feature type="transmembrane region" description="Helical" evidence="8">
    <location>
        <begin position="52"/>
        <end position="73"/>
    </location>
</feature>
<comment type="caution">
    <text evidence="9">The sequence shown here is derived from an EMBL/GenBank/DDBJ whole genome shotgun (WGS) entry which is preliminary data.</text>
</comment>
<feature type="transmembrane region" description="Helical" evidence="8">
    <location>
        <begin position="27"/>
        <end position="46"/>
    </location>
</feature>
<comment type="similarity">
    <text evidence="2">Belongs to the amino acid-polyamine-organocation (APC) superfamily. Spore germination protein (SGP) (TC 2.A.3.9) family.</text>
</comment>
<evidence type="ECO:0000256" key="5">
    <source>
        <dbReference type="ARBA" id="ARBA00022692"/>
    </source>
</evidence>
<keyword evidence="3" id="KW-0813">Transport</keyword>
<dbReference type="NCBIfam" id="TIGR00912">
    <property type="entry name" value="2A0309"/>
    <property type="match status" value="1"/>
</dbReference>
<evidence type="ECO:0000313" key="9">
    <source>
        <dbReference type="EMBL" id="KAF0825419.1"/>
    </source>
</evidence>
<evidence type="ECO:0000313" key="10">
    <source>
        <dbReference type="Proteomes" id="UP000465778"/>
    </source>
</evidence>
<comment type="subcellular location">
    <subcellularLocation>
        <location evidence="1">Membrane</location>
        <topology evidence="1">Multi-pass membrane protein</topology>
    </subcellularLocation>
</comment>
<evidence type="ECO:0000256" key="4">
    <source>
        <dbReference type="ARBA" id="ARBA00022544"/>
    </source>
</evidence>
<keyword evidence="7 8" id="KW-0472">Membrane</keyword>
<evidence type="ECO:0000256" key="3">
    <source>
        <dbReference type="ARBA" id="ARBA00022448"/>
    </source>
</evidence>
<feature type="transmembrane region" description="Helical" evidence="8">
    <location>
        <begin position="201"/>
        <end position="223"/>
    </location>
</feature>